<dbReference type="Pfam" id="PF00392">
    <property type="entry name" value="GntR"/>
    <property type="match status" value="1"/>
</dbReference>
<evidence type="ECO:0000313" key="6">
    <source>
        <dbReference type="Proteomes" id="UP000294335"/>
    </source>
</evidence>
<dbReference type="PANTHER" id="PTHR43537">
    <property type="entry name" value="TRANSCRIPTIONAL REGULATOR, GNTR FAMILY"/>
    <property type="match status" value="1"/>
</dbReference>
<feature type="domain" description="HTH gntR-type" evidence="4">
    <location>
        <begin position="78"/>
        <end position="145"/>
    </location>
</feature>
<proteinExistence type="predicted"/>
<evidence type="ECO:0000256" key="2">
    <source>
        <dbReference type="ARBA" id="ARBA00023125"/>
    </source>
</evidence>
<dbReference type="InterPro" id="IPR011711">
    <property type="entry name" value="GntR_C"/>
</dbReference>
<dbReference type="InterPro" id="IPR008920">
    <property type="entry name" value="TF_FadR/GntR_C"/>
</dbReference>
<dbReference type="AlphaFoldDB" id="A0AAQ1P973"/>
<dbReference type="GO" id="GO:0003700">
    <property type="term" value="F:DNA-binding transcription factor activity"/>
    <property type="evidence" value="ECO:0007669"/>
    <property type="project" value="InterPro"/>
</dbReference>
<organism evidence="5 6">
    <name type="scientific">Pseudomonas inefficax</name>
    <dbReference type="NCBI Taxonomy" id="2078786"/>
    <lineage>
        <taxon>Bacteria</taxon>
        <taxon>Pseudomonadati</taxon>
        <taxon>Pseudomonadota</taxon>
        <taxon>Gammaproteobacteria</taxon>
        <taxon>Pseudomonadales</taxon>
        <taxon>Pseudomonadaceae</taxon>
        <taxon>Pseudomonas</taxon>
    </lineage>
</organism>
<evidence type="ECO:0000256" key="3">
    <source>
        <dbReference type="ARBA" id="ARBA00023163"/>
    </source>
</evidence>
<dbReference type="GO" id="GO:0003677">
    <property type="term" value="F:DNA binding"/>
    <property type="evidence" value="ECO:0007669"/>
    <property type="project" value="UniProtKB-KW"/>
</dbReference>
<dbReference type="Gene3D" id="1.10.10.10">
    <property type="entry name" value="Winged helix-like DNA-binding domain superfamily/Winged helix DNA-binding domain"/>
    <property type="match status" value="1"/>
</dbReference>
<gene>
    <name evidence="5" type="ORF">JV551A3_V1_1640231</name>
</gene>
<dbReference type="SMART" id="SM00345">
    <property type="entry name" value="HTH_GNTR"/>
    <property type="match status" value="1"/>
</dbReference>
<dbReference type="PROSITE" id="PS50949">
    <property type="entry name" value="HTH_GNTR"/>
    <property type="match status" value="1"/>
</dbReference>
<reference evidence="5 6" key="1">
    <citation type="submission" date="2018-02" db="EMBL/GenBank/DDBJ databases">
        <authorList>
            <person name="Dubost A."/>
        </authorList>
    </citation>
    <scope>NUCLEOTIDE SEQUENCE [LARGE SCALE GENOMIC DNA]</scope>
    <source>
        <strain evidence="6">JV551A3</strain>
    </source>
</reference>
<comment type="caution">
    <text evidence="5">The sequence shown here is derived from an EMBL/GenBank/DDBJ whole genome shotgun (WGS) entry which is preliminary data.</text>
</comment>
<dbReference type="InterPro" id="IPR036388">
    <property type="entry name" value="WH-like_DNA-bd_sf"/>
</dbReference>
<dbReference type="Pfam" id="PF07729">
    <property type="entry name" value="FCD"/>
    <property type="match status" value="1"/>
</dbReference>
<keyword evidence="3" id="KW-0804">Transcription</keyword>
<dbReference type="InterPro" id="IPR000524">
    <property type="entry name" value="Tscrpt_reg_HTH_GntR"/>
</dbReference>
<keyword evidence="2" id="KW-0238">DNA-binding</keyword>
<accession>A0AAQ1P973</accession>
<dbReference type="PRINTS" id="PR00035">
    <property type="entry name" value="HTHGNTR"/>
</dbReference>
<dbReference type="InterPro" id="IPR036390">
    <property type="entry name" value="WH_DNA-bd_sf"/>
</dbReference>
<evidence type="ECO:0000256" key="1">
    <source>
        <dbReference type="ARBA" id="ARBA00023015"/>
    </source>
</evidence>
<sequence length="299" mass="33317">MSRWGAQRPQVSMSPRSFDAAAEIAGAAARPIATQGRSYTGPDQAGMKTTRAGLYDTSEPNRDLMMAKDTETEGAPRRHSGRYIYEELRKQILTLKLKPGVQLDEVSLAAQFGLSRSPVRDALARLITEGLVVILPNRTTLVTPFEIEEFPNYISALDLIQRAVTRLAATQHREEDLAAIRQADAAYLKAVTSGDFQAMSELNKAFHMAIAHAGRNPYFINYYERLLGEGQRLLHLHFDHVVSSASAHRLGRDHDEIIEAIAARDADAAEAAAHEHTMLFQRRFLDYMQQNLTARMSIA</sequence>
<dbReference type="Proteomes" id="UP000294335">
    <property type="component" value="Unassembled WGS sequence"/>
</dbReference>
<dbReference type="PANTHER" id="PTHR43537:SF45">
    <property type="entry name" value="GNTR FAMILY REGULATORY PROTEIN"/>
    <property type="match status" value="1"/>
</dbReference>
<protein>
    <submittedName>
        <fullName evidence="5">GntR family transcriptional regulator (Modular protein)</fullName>
    </submittedName>
</protein>
<dbReference type="SMART" id="SM00895">
    <property type="entry name" value="FCD"/>
    <property type="match status" value="1"/>
</dbReference>
<keyword evidence="1" id="KW-0805">Transcription regulation</keyword>
<keyword evidence="6" id="KW-1185">Reference proteome</keyword>
<name>A0AAQ1P973_9PSED</name>
<dbReference type="CDD" id="cd07377">
    <property type="entry name" value="WHTH_GntR"/>
    <property type="match status" value="1"/>
</dbReference>
<dbReference type="SUPFAM" id="SSF46785">
    <property type="entry name" value="Winged helix' DNA-binding domain"/>
    <property type="match status" value="1"/>
</dbReference>
<dbReference type="Gene3D" id="1.20.120.530">
    <property type="entry name" value="GntR ligand-binding domain-like"/>
    <property type="match status" value="1"/>
</dbReference>
<dbReference type="SUPFAM" id="SSF48008">
    <property type="entry name" value="GntR ligand-binding domain-like"/>
    <property type="match status" value="1"/>
</dbReference>
<evidence type="ECO:0000259" key="4">
    <source>
        <dbReference type="PROSITE" id="PS50949"/>
    </source>
</evidence>
<evidence type="ECO:0000313" key="5">
    <source>
        <dbReference type="EMBL" id="SPO62155.1"/>
    </source>
</evidence>
<dbReference type="EMBL" id="OPYN01000164">
    <property type="protein sequence ID" value="SPO62155.1"/>
    <property type="molecule type" value="Genomic_DNA"/>
</dbReference>